<dbReference type="AlphaFoldDB" id="A0A8J3GIB8"/>
<sequence>MPQIKPAQAAQSQGRQDVELADQYRQIGSAAILGALAARMKQEQAESDNGQKRSRQAA</sequence>
<dbReference type="Proteomes" id="UP000630142">
    <property type="component" value="Unassembled WGS sequence"/>
</dbReference>
<keyword evidence="2" id="KW-1185">Reference proteome</keyword>
<gene>
    <name evidence="1" type="ORF">GCM10016234_04640</name>
</gene>
<proteinExistence type="predicted"/>
<dbReference type="RefSeq" id="WP_189501412.1">
    <property type="nucleotide sequence ID" value="NZ_BMZQ01000001.1"/>
</dbReference>
<protein>
    <submittedName>
        <fullName evidence="1">Uncharacterized protein</fullName>
    </submittedName>
</protein>
<evidence type="ECO:0000313" key="1">
    <source>
        <dbReference type="EMBL" id="GHD06864.1"/>
    </source>
</evidence>
<organism evidence="1 2">
    <name type="scientific">Tianweitania populi</name>
    <dbReference type="NCBI Taxonomy" id="1607949"/>
    <lineage>
        <taxon>Bacteria</taxon>
        <taxon>Pseudomonadati</taxon>
        <taxon>Pseudomonadota</taxon>
        <taxon>Alphaproteobacteria</taxon>
        <taxon>Hyphomicrobiales</taxon>
        <taxon>Phyllobacteriaceae</taxon>
        <taxon>Tianweitania</taxon>
    </lineage>
</organism>
<accession>A0A8J3GIB8</accession>
<evidence type="ECO:0000313" key="2">
    <source>
        <dbReference type="Proteomes" id="UP000630142"/>
    </source>
</evidence>
<reference evidence="1" key="2">
    <citation type="submission" date="2020-09" db="EMBL/GenBank/DDBJ databases">
        <authorList>
            <person name="Sun Q."/>
            <person name="Kim S."/>
        </authorList>
    </citation>
    <scope>NUCLEOTIDE SEQUENCE</scope>
    <source>
        <strain evidence="1">KCTC 42249</strain>
    </source>
</reference>
<reference evidence="1" key="1">
    <citation type="journal article" date="2014" name="Int. J. Syst. Evol. Microbiol.">
        <title>Complete genome sequence of Corynebacterium casei LMG S-19264T (=DSM 44701T), isolated from a smear-ripened cheese.</title>
        <authorList>
            <consortium name="US DOE Joint Genome Institute (JGI-PGF)"/>
            <person name="Walter F."/>
            <person name="Albersmeier A."/>
            <person name="Kalinowski J."/>
            <person name="Ruckert C."/>
        </authorList>
    </citation>
    <scope>NUCLEOTIDE SEQUENCE</scope>
    <source>
        <strain evidence="1">KCTC 42249</strain>
    </source>
</reference>
<comment type="caution">
    <text evidence="1">The sequence shown here is derived from an EMBL/GenBank/DDBJ whole genome shotgun (WGS) entry which is preliminary data.</text>
</comment>
<dbReference type="EMBL" id="BMZQ01000001">
    <property type="protein sequence ID" value="GHD06864.1"/>
    <property type="molecule type" value="Genomic_DNA"/>
</dbReference>
<name>A0A8J3GIB8_9HYPH</name>